<evidence type="ECO:0000313" key="2">
    <source>
        <dbReference type="EMBL" id="RLZ08061.1"/>
    </source>
</evidence>
<dbReference type="OrthoDB" id="1095452at2"/>
<proteinExistence type="predicted"/>
<comment type="caution">
    <text evidence="2">The sequence shown here is derived from an EMBL/GenBank/DDBJ whole genome shotgun (WGS) entry which is preliminary data.</text>
</comment>
<organism evidence="2 3">
    <name type="scientific">Faecalibacter macacae</name>
    <dbReference type="NCBI Taxonomy" id="1859289"/>
    <lineage>
        <taxon>Bacteria</taxon>
        <taxon>Pseudomonadati</taxon>
        <taxon>Bacteroidota</taxon>
        <taxon>Flavobacteriia</taxon>
        <taxon>Flavobacteriales</taxon>
        <taxon>Weeksellaceae</taxon>
        <taxon>Faecalibacter</taxon>
    </lineage>
</organism>
<feature type="signal peptide" evidence="1">
    <location>
        <begin position="1"/>
        <end position="18"/>
    </location>
</feature>
<accession>A0A3L9M5L2</accession>
<evidence type="ECO:0000313" key="3">
    <source>
        <dbReference type="Proteomes" id="UP000275348"/>
    </source>
</evidence>
<keyword evidence="3" id="KW-1185">Reference proteome</keyword>
<dbReference type="RefSeq" id="WP_121935203.1">
    <property type="nucleotide sequence ID" value="NZ_RDOJ01000015.1"/>
</dbReference>
<dbReference type="AlphaFoldDB" id="A0A3L9M5L2"/>
<feature type="chain" id="PRO_5018136295" description="TonB C-terminal domain-containing protein" evidence="1">
    <location>
        <begin position="19"/>
        <end position="141"/>
    </location>
</feature>
<sequence length="141" mass="15826">MKALTLTLSLFIAQFAFGQQIYTGDQVDQHAIYPKNCEKEKSVKDCFSKSISVDLGDLMGDVAEQFKEKSYVTRVNFVINEDGSISDIRSSTNDEFGQKTAKVLEMVFAKNELSDKKIQPAVLNGKNVKMSYSLPVRLQNM</sequence>
<reference evidence="2 3" key="1">
    <citation type="submission" date="2018-10" db="EMBL/GenBank/DDBJ databases">
        <authorList>
            <person name="Chen X."/>
        </authorList>
    </citation>
    <scope>NUCLEOTIDE SEQUENCE [LARGE SCALE GENOMIC DNA]</scope>
    <source>
        <strain evidence="2 3">YIM 102668</strain>
    </source>
</reference>
<dbReference type="EMBL" id="RDOJ01000015">
    <property type="protein sequence ID" value="RLZ08061.1"/>
    <property type="molecule type" value="Genomic_DNA"/>
</dbReference>
<evidence type="ECO:0000256" key="1">
    <source>
        <dbReference type="SAM" id="SignalP"/>
    </source>
</evidence>
<protein>
    <recommendedName>
        <fullName evidence="4">TonB C-terminal domain-containing protein</fullName>
    </recommendedName>
</protein>
<dbReference type="Proteomes" id="UP000275348">
    <property type="component" value="Unassembled WGS sequence"/>
</dbReference>
<evidence type="ECO:0008006" key="4">
    <source>
        <dbReference type="Google" id="ProtNLM"/>
    </source>
</evidence>
<name>A0A3L9M5L2_9FLAO</name>
<gene>
    <name evidence="2" type="ORF">EAH69_10715</name>
</gene>
<keyword evidence="1" id="KW-0732">Signal</keyword>